<keyword evidence="5" id="KW-1185">Reference proteome</keyword>
<dbReference type="PANTHER" id="PTHR43072">
    <property type="entry name" value="N-ACETYLTRANSFERASE"/>
    <property type="match status" value="1"/>
</dbReference>
<dbReference type="PROSITE" id="PS51186">
    <property type="entry name" value="GNAT"/>
    <property type="match status" value="1"/>
</dbReference>
<gene>
    <name evidence="4" type="ORF">B7R54_18985</name>
</gene>
<evidence type="ECO:0000256" key="2">
    <source>
        <dbReference type="ARBA" id="ARBA00023315"/>
    </source>
</evidence>
<name>A0A3E0V9M7_9MICO</name>
<evidence type="ECO:0000259" key="3">
    <source>
        <dbReference type="PROSITE" id="PS51186"/>
    </source>
</evidence>
<dbReference type="InterPro" id="IPR000182">
    <property type="entry name" value="GNAT_dom"/>
</dbReference>
<dbReference type="InterPro" id="IPR016181">
    <property type="entry name" value="Acyl_CoA_acyltransferase"/>
</dbReference>
<keyword evidence="1 4" id="KW-0808">Transferase</keyword>
<protein>
    <submittedName>
        <fullName evidence="4">N-acetyltransferase</fullName>
    </submittedName>
</protein>
<keyword evidence="2" id="KW-0012">Acyltransferase</keyword>
<dbReference type="OrthoDB" id="3173333at2"/>
<dbReference type="Pfam" id="PF00583">
    <property type="entry name" value="Acetyltransf_1"/>
    <property type="match status" value="1"/>
</dbReference>
<feature type="domain" description="N-acetyltransferase" evidence="3">
    <location>
        <begin position="5"/>
        <end position="164"/>
    </location>
</feature>
<organism evidence="4 5">
    <name type="scientific">Subtercola boreus</name>
    <dbReference type="NCBI Taxonomy" id="120213"/>
    <lineage>
        <taxon>Bacteria</taxon>
        <taxon>Bacillati</taxon>
        <taxon>Actinomycetota</taxon>
        <taxon>Actinomycetes</taxon>
        <taxon>Micrococcales</taxon>
        <taxon>Microbacteriaceae</taxon>
        <taxon>Subtercola</taxon>
    </lineage>
</organism>
<reference evidence="4 5" key="1">
    <citation type="submission" date="2017-04" db="EMBL/GenBank/DDBJ databases">
        <title>Comparative genome analysis of Subtercola boreus.</title>
        <authorList>
            <person name="Cho Y.-J."/>
            <person name="Cho A."/>
            <person name="Kim O.-S."/>
            <person name="Lee J.-I."/>
        </authorList>
    </citation>
    <scope>NUCLEOTIDE SEQUENCE [LARGE SCALE GENOMIC DNA]</scope>
    <source>
        <strain evidence="4 5">K300</strain>
    </source>
</reference>
<dbReference type="SUPFAM" id="SSF55729">
    <property type="entry name" value="Acyl-CoA N-acyltransferases (Nat)"/>
    <property type="match status" value="1"/>
</dbReference>
<dbReference type="PANTHER" id="PTHR43072:SF23">
    <property type="entry name" value="UPF0039 PROTEIN C11D3.02C"/>
    <property type="match status" value="1"/>
</dbReference>
<dbReference type="RefSeq" id="WP_116416842.1">
    <property type="nucleotide sequence ID" value="NZ_NBWZ01000002.1"/>
</dbReference>
<dbReference type="Gene3D" id="3.40.630.30">
    <property type="match status" value="1"/>
</dbReference>
<dbReference type="Proteomes" id="UP000256486">
    <property type="component" value="Unassembled WGS sequence"/>
</dbReference>
<dbReference type="EMBL" id="NBWZ01000002">
    <property type="protein sequence ID" value="RFA06462.1"/>
    <property type="molecule type" value="Genomic_DNA"/>
</dbReference>
<dbReference type="AlphaFoldDB" id="A0A3E0V9M7"/>
<accession>A0A3E0V9M7</accession>
<evidence type="ECO:0000256" key="1">
    <source>
        <dbReference type="ARBA" id="ARBA00022679"/>
    </source>
</evidence>
<comment type="caution">
    <text evidence="4">The sequence shown here is derived from an EMBL/GenBank/DDBJ whole genome shotgun (WGS) entry which is preliminary data.</text>
</comment>
<proteinExistence type="predicted"/>
<evidence type="ECO:0000313" key="4">
    <source>
        <dbReference type="EMBL" id="RFA06462.1"/>
    </source>
</evidence>
<evidence type="ECO:0000313" key="5">
    <source>
        <dbReference type="Proteomes" id="UP000256486"/>
    </source>
</evidence>
<dbReference type="GO" id="GO:0016747">
    <property type="term" value="F:acyltransferase activity, transferring groups other than amino-acyl groups"/>
    <property type="evidence" value="ECO:0007669"/>
    <property type="project" value="InterPro"/>
</dbReference>
<sequence length="168" mass="18258">MTGPVRIRPMHADDWADVEAIYRAGIATGNAMFEAEPPTWEQFNAGKLDVGRLIATSDSGCVLGWIAASPLSARPIYAGVVEHSVYVDPAAAGHGIGSQLVTALISATADADIWTIQSNVFPENLASLALHDRAGFRRIGSRERIAFMTYGPWAGQWRDTILIEHRRN</sequence>
<dbReference type="CDD" id="cd04301">
    <property type="entry name" value="NAT_SF"/>
    <property type="match status" value="1"/>
</dbReference>